<dbReference type="NCBIfam" id="TIGR03984">
    <property type="entry name" value="CRISPR-associated protein Csx19"/>
    <property type="match status" value="1"/>
</dbReference>
<dbReference type="EMBL" id="JAMZMM010000008">
    <property type="protein sequence ID" value="MCP2727178.1"/>
    <property type="molecule type" value="Genomic_DNA"/>
</dbReference>
<evidence type="ECO:0000313" key="1">
    <source>
        <dbReference type="EMBL" id="MCP2727178.1"/>
    </source>
</evidence>
<sequence length="199" mass="22778">MNQELCQTSVENLSEESLKDWLKQQAQNYQLPYLLAHAEDGVIWGHFDIDSGTLTTAREIFIECNFPKLCLNTLQQCRVFGEAGEVLLWNSNGEWRSRPVLQSKVSELIAQDKIGLIPETQILWGTQGKTNGNFTLLSDGSQGLKHAVPIPVEESYFRKDKNELYRPVRLEVNHYFCYNSDGVARIFLSRLVSLKKEKI</sequence>
<dbReference type="Proteomes" id="UP001204953">
    <property type="component" value="Unassembled WGS sequence"/>
</dbReference>
<name>A0AAE3GNT5_9CYAN</name>
<organism evidence="1 2">
    <name type="scientific">Limnofasciculus baicalensis BBK-W-15</name>
    <dbReference type="NCBI Taxonomy" id="2699891"/>
    <lineage>
        <taxon>Bacteria</taxon>
        <taxon>Bacillati</taxon>
        <taxon>Cyanobacteriota</taxon>
        <taxon>Cyanophyceae</taxon>
        <taxon>Coleofasciculales</taxon>
        <taxon>Coleofasciculaceae</taxon>
        <taxon>Limnofasciculus</taxon>
        <taxon>Limnofasciculus baicalensis</taxon>
    </lineage>
</organism>
<comment type="caution">
    <text evidence="1">The sequence shown here is derived from an EMBL/GenBank/DDBJ whole genome shotgun (WGS) entry which is preliminary data.</text>
</comment>
<dbReference type="AlphaFoldDB" id="A0AAE3GNT5"/>
<keyword evidence="2" id="KW-1185">Reference proteome</keyword>
<accession>A0AAE3GNT5</accession>
<evidence type="ECO:0000313" key="2">
    <source>
        <dbReference type="Proteomes" id="UP001204953"/>
    </source>
</evidence>
<dbReference type="InterPro" id="IPR023815">
    <property type="entry name" value="CRISPR-assoc_Csx19"/>
</dbReference>
<reference evidence="1" key="1">
    <citation type="submission" date="2022-06" db="EMBL/GenBank/DDBJ databases">
        <title>New cyanobacteria of genus Symplocastrum in benthos of Lake Baikal.</title>
        <authorList>
            <person name="Sorokovikova E."/>
            <person name="Tikhonova I."/>
            <person name="Krasnopeev A."/>
            <person name="Evseev P."/>
            <person name="Gladkikh A."/>
            <person name="Belykh O."/>
        </authorList>
    </citation>
    <scope>NUCLEOTIDE SEQUENCE</scope>
    <source>
        <strain evidence="1">BBK-W-15</strain>
    </source>
</reference>
<dbReference type="RefSeq" id="WP_254009996.1">
    <property type="nucleotide sequence ID" value="NZ_JAMZMM010000008.1"/>
</dbReference>
<gene>
    <name evidence="1" type="primary">csx19</name>
    <name evidence="1" type="ORF">NJ959_01650</name>
</gene>
<protein>
    <submittedName>
        <fullName evidence="1">CRISPR-associated protein Csx19</fullName>
    </submittedName>
</protein>
<proteinExistence type="predicted"/>